<dbReference type="RefSeq" id="WP_313834142.1">
    <property type="nucleotide sequence ID" value="NZ_JAQOUE010000001.1"/>
</dbReference>
<name>A0ABU3KAZ2_9BACT</name>
<dbReference type="EMBL" id="JAQOUE010000001">
    <property type="protein sequence ID" value="MDT7043576.1"/>
    <property type="molecule type" value="Genomic_DNA"/>
</dbReference>
<accession>A0ABU3KAZ2</accession>
<gene>
    <name evidence="1" type="ORF">PPG34_14560</name>
</gene>
<sequence>MEPQILPWVDWSDEQILDLRFCDLGVKLPGSPIAPFIRQLDHELKQRGLEFRPHCWLSDDWFSPDGVPGIAVPFYMAHPRLQRLELNQMLEVEGGTAEWCLRILRHEAGHAIENAYRLRRLRRRQELFGISSQAYPDWYTPKPYSKKYVVHLDMWYAQSHPDEDFAETFAVWLDPESKWKQRYAGWPAFRKLQYVDDLMQSLVGKTPPVANKHRVDPLSSQKKTLRQHYHEKRERYGLDFPDFYERDLRRLFSDHPDYSQHPRADQYLSKIRKEVRKRVTYWTGEYQYTIDQVLKEMIAYCRKHKLRLVGTEEQTKMDFMVLLTVQTMNYLHGGHHRVAL</sequence>
<dbReference type="Proteomes" id="UP001250932">
    <property type="component" value="Unassembled WGS sequence"/>
</dbReference>
<comment type="caution">
    <text evidence="1">The sequence shown here is derived from an EMBL/GenBank/DDBJ whole genome shotgun (WGS) entry which is preliminary data.</text>
</comment>
<evidence type="ECO:0000313" key="1">
    <source>
        <dbReference type="EMBL" id="MDT7043576.1"/>
    </source>
</evidence>
<organism evidence="1 2">
    <name type="scientific">Candidatus Nitronereus thalassa</name>
    <dbReference type="NCBI Taxonomy" id="3020898"/>
    <lineage>
        <taxon>Bacteria</taxon>
        <taxon>Pseudomonadati</taxon>
        <taxon>Nitrospirota</taxon>
        <taxon>Nitrospiria</taxon>
        <taxon>Nitrospirales</taxon>
        <taxon>Nitrospiraceae</taxon>
        <taxon>Candidatus Nitronereus</taxon>
    </lineage>
</organism>
<reference evidence="1 2" key="1">
    <citation type="journal article" date="2023" name="ISME J.">
        <title>Cultivation and genomic characterization of novel and ubiquitous marine nitrite-oxidizing bacteria from the Nitrospirales.</title>
        <authorList>
            <person name="Mueller A.J."/>
            <person name="Daebeler A."/>
            <person name="Herbold C.W."/>
            <person name="Kirkegaard R.H."/>
            <person name="Daims H."/>
        </authorList>
    </citation>
    <scope>NUCLEOTIDE SEQUENCE [LARGE SCALE GENOMIC DNA]</scope>
    <source>
        <strain evidence="1 2">EB</strain>
    </source>
</reference>
<keyword evidence="2" id="KW-1185">Reference proteome</keyword>
<evidence type="ECO:0000313" key="2">
    <source>
        <dbReference type="Proteomes" id="UP001250932"/>
    </source>
</evidence>
<protein>
    <submittedName>
        <fullName evidence="1">Zinc-binding metallopeptidase</fullName>
    </submittedName>
</protein>
<proteinExistence type="predicted"/>
<dbReference type="Gene3D" id="3.40.390.70">
    <property type="match status" value="1"/>
</dbReference>